<evidence type="ECO:0000259" key="1">
    <source>
        <dbReference type="PROSITE" id="PS50943"/>
    </source>
</evidence>
<accession>A0A0M2SNR2</accession>
<sequence>MEYFERFKKIRQLKGLTHKDLAEGICGMTTIYRFERGDTAITAEVLYQLCQRLGISMQTLFVDEDSEYAMIDYYLEKLREYVYFRHPDMLKMTLKDADETINRHAGFDLKYNNFDRLFRTYSAITFRNEKKYDEAEKILVELMRTKKNKSDLELEIINSLGDLYLIQEKYDEALELYTRYRTRILGHEDIHYFDHYMLIQLYYGYANSLYSNHDYIQALDICYKLLIRIQEHNTMYYLGRTHHLMCLIYTALDDPDNAEEHLSKAESAFHLEDISEKVADHVKVAETEIDNLRKNKSL</sequence>
<dbReference type="PANTHER" id="PTHR37038">
    <property type="entry name" value="TRANSCRIPTIONAL REGULATOR-RELATED"/>
    <property type="match status" value="1"/>
</dbReference>
<dbReference type="AlphaFoldDB" id="A0A0M2SNR2"/>
<organism evidence="2 3">
    <name type="scientific">Salinicoccus sediminis</name>
    <dbReference type="NCBI Taxonomy" id="1432562"/>
    <lineage>
        <taxon>Bacteria</taxon>
        <taxon>Bacillati</taxon>
        <taxon>Bacillota</taxon>
        <taxon>Bacilli</taxon>
        <taxon>Bacillales</taxon>
        <taxon>Staphylococcaceae</taxon>
        <taxon>Salinicoccus</taxon>
    </lineage>
</organism>
<dbReference type="InterPro" id="IPR010982">
    <property type="entry name" value="Lambda_DNA-bd_dom_sf"/>
</dbReference>
<name>A0A0M2SNR2_9STAP</name>
<dbReference type="OrthoDB" id="1150409at2"/>
<dbReference type="EMBL" id="LAYZ01000023">
    <property type="protein sequence ID" value="KKK34295.1"/>
    <property type="molecule type" value="Genomic_DNA"/>
</dbReference>
<evidence type="ECO:0000313" key="2">
    <source>
        <dbReference type="EMBL" id="KKK34295.1"/>
    </source>
</evidence>
<dbReference type="PROSITE" id="PS50943">
    <property type="entry name" value="HTH_CROC1"/>
    <property type="match status" value="1"/>
</dbReference>
<dbReference type="InterPro" id="IPR001387">
    <property type="entry name" value="Cro/C1-type_HTH"/>
</dbReference>
<dbReference type="SUPFAM" id="SSF48452">
    <property type="entry name" value="TPR-like"/>
    <property type="match status" value="1"/>
</dbReference>
<dbReference type="RefSeq" id="WP_046515686.1">
    <property type="nucleotide sequence ID" value="NZ_LAYZ01000023.1"/>
</dbReference>
<dbReference type="CDD" id="cd00093">
    <property type="entry name" value="HTH_XRE"/>
    <property type="match status" value="1"/>
</dbReference>
<feature type="domain" description="HTH cro/C1-type" evidence="1">
    <location>
        <begin position="7"/>
        <end position="60"/>
    </location>
</feature>
<proteinExistence type="predicted"/>
<gene>
    <name evidence="2" type="ORF">WN59_08465</name>
</gene>
<dbReference type="PATRIC" id="fig|1432562.3.peg.1668"/>
<reference evidence="2 3" key="1">
    <citation type="submission" date="2015-04" db="EMBL/GenBank/DDBJ databases">
        <title>Taxonomic description and genome sequence of Salinicoccus sediminis sp. nov., a novel hyper halotolerant bacterium isolated from marine sediment.</title>
        <authorList>
            <person name="Mathan Kumar R."/>
            <person name="Kaur G."/>
            <person name="Kumar N."/>
            <person name="Kumar A."/>
            <person name="Singh N.K."/>
            <person name="Kaur N."/>
            <person name="Mayilraj S."/>
        </authorList>
    </citation>
    <scope>NUCLEOTIDE SEQUENCE [LARGE SCALE GENOMIC DNA]</scope>
    <source>
        <strain evidence="2 3">SV-16</strain>
    </source>
</reference>
<dbReference type="GO" id="GO:0003677">
    <property type="term" value="F:DNA binding"/>
    <property type="evidence" value="ECO:0007669"/>
    <property type="project" value="InterPro"/>
</dbReference>
<keyword evidence="3" id="KW-1185">Reference proteome</keyword>
<dbReference type="InterPro" id="IPR011990">
    <property type="entry name" value="TPR-like_helical_dom_sf"/>
</dbReference>
<dbReference type="InterPro" id="IPR041315">
    <property type="entry name" value="PlcR_TPR"/>
</dbReference>
<dbReference type="SMART" id="SM00530">
    <property type="entry name" value="HTH_XRE"/>
    <property type="match status" value="1"/>
</dbReference>
<dbReference type="InterPro" id="IPR053163">
    <property type="entry name" value="HTH-type_regulator_Rgg"/>
</dbReference>
<dbReference type="STRING" id="1432562.WN59_08465"/>
<dbReference type="Pfam" id="PF18768">
    <property type="entry name" value="RNPP_C"/>
    <property type="match status" value="1"/>
</dbReference>
<evidence type="ECO:0000313" key="3">
    <source>
        <dbReference type="Proteomes" id="UP000034287"/>
    </source>
</evidence>
<dbReference type="Proteomes" id="UP000034287">
    <property type="component" value="Unassembled WGS sequence"/>
</dbReference>
<protein>
    <recommendedName>
        <fullName evidence="1">HTH cro/C1-type domain-containing protein</fullName>
    </recommendedName>
</protein>
<dbReference type="Pfam" id="PF01381">
    <property type="entry name" value="HTH_3"/>
    <property type="match status" value="1"/>
</dbReference>
<comment type="caution">
    <text evidence="2">The sequence shown here is derived from an EMBL/GenBank/DDBJ whole genome shotgun (WGS) entry which is preliminary data.</text>
</comment>
<dbReference type="SUPFAM" id="SSF47413">
    <property type="entry name" value="lambda repressor-like DNA-binding domains"/>
    <property type="match status" value="1"/>
</dbReference>
<dbReference type="Gene3D" id="1.25.40.10">
    <property type="entry name" value="Tetratricopeptide repeat domain"/>
    <property type="match status" value="1"/>
</dbReference>